<organism evidence="1 2">
    <name type="scientific">Coniophora puteana (strain RWD-64-598)</name>
    <name type="common">Brown rot fungus</name>
    <dbReference type="NCBI Taxonomy" id="741705"/>
    <lineage>
        <taxon>Eukaryota</taxon>
        <taxon>Fungi</taxon>
        <taxon>Dikarya</taxon>
        <taxon>Basidiomycota</taxon>
        <taxon>Agaricomycotina</taxon>
        <taxon>Agaricomycetes</taxon>
        <taxon>Agaricomycetidae</taxon>
        <taxon>Boletales</taxon>
        <taxon>Coniophorineae</taxon>
        <taxon>Coniophoraceae</taxon>
        <taxon>Coniophora</taxon>
    </lineage>
</organism>
<dbReference type="Proteomes" id="UP000053558">
    <property type="component" value="Unassembled WGS sequence"/>
</dbReference>
<proteinExistence type="predicted"/>
<reference evidence="2" key="1">
    <citation type="journal article" date="2012" name="Science">
        <title>The Paleozoic origin of enzymatic lignin decomposition reconstructed from 31 fungal genomes.</title>
        <authorList>
            <person name="Floudas D."/>
            <person name="Binder M."/>
            <person name="Riley R."/>
            <person name="Barry K."/>
            <person name="Blanchette R.A."/>
            <person name="Henrissat B."/>
            <person name="Martinez A.T."/>
            <person name="Otillar R."/>
            <person name="Spatafora J.W."/>
            <person name="Yadav J.S."/>
            <person name="Aerts A."/>
            <person name="Benoit I."/>
            <person name="Boyd A."/>
            <person name="Carlson A."/>
            <person name="Copeland A."/>
            <person name="Coutinho P.M."/>
            <person name="de Vries R.P."/>
            <person name="Ferreira P."/>
            <person name="Findley K."/>
            <person name="Foster B."/>
            <person name="Gaskell J."/>
            <person name="Glotzer D."/>
            <person name="Gorecki P."/>
            <person name="Heitman J."/>
            <person name="Hesse C."/>
            <person name="Hori C."/>
            <person name="Igarashi K."/>
            <person name="Jurgens J.A."/>
            <person name="Kallen N."/>
            <person name="Kersten P."/>
            <person name="Kohler A."/>
            <person name="Kuees U."/>
            <person name="Kumar T.K.A."/>
            <person name="Kuo A."/>
            <person name="LaButti K."/>
            <person name="Larrondo L.F."/>
            <person name="Lindquist E."/>
            <person name="Ling A."/>
            <person name="Lombard V."/>
            <person name="Lucas S."/>
            <person name="Lundell T."/>
            <person name="Martin R."/>
            <person name="McLaughlin D.J."/>
            <person name="Morgenstern I."/>
            <person name="Morin E."/>
            <person name="Murat C."/>
            <person name="Nagy L.G."/>
            <person name="Nolan M."/>
            <person name="Ohm R.A."/>
            <person name="Patyshakuliyeva A."/>
            <person name="Rokas A."/>
            <person name="Ruiz-Duenas F.J."/>
            <person name="Sabat G."/>
            <person name="Salamov A."/>
            <person name="Samejima M."/>
            <person name="Schmutz J."/>
            <person name="Slot J.C."/>
            <person name="St John F."/>
            <person name="Stenlid J."/>
            <person name="Sun H."/>
            <person name="Sun S."/>
            <person name="Syed K."/>
            <person name="Tsang A."/>
            <person name="Wiebenga A."/>
            <person name="Young D."/>
            <person name="Pisabarro A."/>
            <person name="Eastwood D.C."/>
            <person name="Martin F."/>
            <person name="Cullen D."/>
            <person name="Grigoriev I.V."/>
            <person name="Hibbett D.S."/>
        </authorList>
    </citation>
    <scope>NUCLEOTIDE SEQUENCE [LARGE SCALE GENOMIC DNA]</scope>
    <source>
        <strain evidence="2">RWD-64-598 SS2</strain>
    </source>
</reference>
<gene>
    <name evidence="1" type="ORF">CONPUDRAFT_153352</name>
</gene>
<comment type="caution">
    <text evidence="1">The sequence shown here is derived from an EMBL/GenBank/DDBJ whole genome shotgun (WGS) entry which is preliminary data.</text>
</comment>
<dbReference type="GeneID" id="19203131"/>
<accession>A0A5M3MTI4</accession>
<dbReference type="AlphaFoldDB" id="A0A5M3MTI4"/>
<dbReference type="KEGG" id="cput:CONPUDRAFT_153352"/>
<evidence type="ECO:0000313" key="1">
    <source>
        <dbReference type="EMBL" id="EIW82479.1"/>
    </source>
</evidence>
<dbReference type="RefSeq" id="XP_007768128.1">
    <property type="nucleotide sequence ID" value="XM_007769938.1"/>
</dbReference>
<evidence type="ECO:0000313" key="2">
    <source>
        <dbReference type="Proteomes" id="UP000053558"/>
    </source>
</evidence>
<sequence length="74" mass="7904">MNIAEATGSTQVPTRATVVGIIDLAVETEKAARSIELLDTKQHCPTLTQRDAAVSTPNTSSGTWAVAEMRTFRS</sequence>
<name>A0A5M3MTI4_CONPW</name>
<dbReference type="EMBL" id="JH711577">
    <property type="protein sequence ID" value="EIW82479.1"/>
    <property type="molecule type" value="Genomic_DNA"/>
</dbReference>
<keyword evidence="2" id="KW-1185">Reference proteome</keyword>
<protein>
    <submittedName>
        <fullName evidence="1">Uncharacterized protein</fullName>
    </submittedName>
</protein>